<dbReference type="GO" id="GO:0008658">
    <property type="term" value="F:penicillin binding"/>
    <property type="evidence" value="ECO:0007669"/>
    <property type="project" value="InterPro"/>
</dbReference>
<gene>
    <name evidence="16" type="ORF">HMPREF3213_02751</name>
</gene>
<dbReference type="EC" id="3.4.16.4" evidence="5"/>
<accession>A0A133KJA2</accession>
<dbReference type="GO" id="GO:0071972">
    <property type="term" value="F:peptidoglycan L,D-transpeptidase activity"/>
    <property type="evidence" value="ECO:0007669"/>
    <property type="project" value="TreeGrafter"/>
</dbReference>
<keyword evidence="10" id="KW-1133">Transmembrane helix</keyword>
<evidence type="ECO:0000256" key="2">
    <source>
        <dbReference type="ARBA" id="ARBA00004236"/>
    </source>
</evidence>
<dbReference type="PANTHER" id="PTHR30627:SF2">
    <property type="entry name" value="PEPTIDOGLYCAN D,D-TRANSPEPTIDASE MRDA"/>
    <property type="match status" value="1"/>
</dbReference>
<dbReference type="GO" id="GO:0008360">
    <property type="term" value="P:regulation of cell shape"/>
    <property type="evidence" value="ECO:0007669"/>
    <property type="project" value="UniProtKB-KW"/>
</dbReference>
<evidence type="ECO:0000256" key="11">
    <source>
        <dbReference type="ARBA" id="ARBA00023136"/>
    </source>
</evidence>
<dbReference type="SUPFAM" id="SSF56519">
    <property type="entry name" value="Penicillin binding protein dimerisation domain"/>
    <property type="match status" value="1"/>
</dbReference>
<keyword evidence="7" id="KW-0812">Transmembrane</keyword>
<comment type="pathway">
    <text evidence="3">Cell wall biogenesis; peptidoglycan biosynthesis.</text>
</comment>
<dbReference type="Pfam" id="PF00905">
    <property type="entry name" value="Transpeptidase"/>
    <property type="match status" value="1"/>
</dbReference>
<dbReference type="InterPro" id="IPR001460">
    <property type="entry name" value="PCN-bd_Tpept"/>
</dbReference>
<proteinExistence type="inferred from homology"/>
<dbReference type="Gene3D" id="3.90.1310.10">
    <property type="entry name" value="Penicillin-binding protein 2a (Domain 2)"/>
    <property type="match status" value="1"/>
</dbReference>
<keyword evidence="12" id="KW-0961">Cell wall biogenesis/degradation</keyword>
<dbReference type="GO" id="GO:0005886">
    <property type="term" value="C:plasma membrane"/>
    <property type="evidence" value="ECO:0007669"/>
    <property type="project" value="UniProtKB-SubCell"/>
</dbReference>
<comment type="subcellular location">
    <subcellularLocation>
        <location evidence="2">Cell membrane</location>
    </subcellularLocation>
    <subcellularLocation>
        <location evidence="1">Membrane</location>
        <topology evidence="1">Single-pass membrane protein</topology>
    </subcellularLocation>
</comment>
<dbReference type="Gene3D" id="3.40.710.10">
    <property type="entry name" value="DD-peptidase/beta-lactamase superfamily"/>
    <property type="match status" value="1"/>
</dbReference>
<dbReference type="UniPathway" id="UPA00219"/>
<keyword evidence="11" id="KW-0472">Membrane</keyword>
<evidence type="ECO:0000256" key="4">
    <source>
        <dbReference type="ARBA" id="ARBA00007171"/>
    </source>
</evidence>
<dbReference type="GO" id="GO:0009252">
    <property type="term" value="P:peptidoglycan biosynthetic process"/>
    <property type="evidence" value="ECO:0007669"/>
    <property type="project" value="UniProtKB-UniPathway"/>
</dbReference>
<evidence type="ECO:0000313" key="17">
    <source>
        <dbReference type="Proteomes" id="UP000070376"/>
    </source>
</evidence>
<dbReference type="Pfam" id="PF03717">
    <property type="entry name" value="PBP_dimer"/>
    <property type="match status" value="1"/>
</dbReference>
<dbReference type="InterPro" id="IPR036138">
    <property type="entry name" value="PBP_dimer_sf"/>
</dbReference>
<feature type="domain" description="Penicillin-binding protein dimerisation" evidence="15">
    <location>
        <begin position="74"/>
        <end position="319"/>
    </location>
</feature>
<evidence type="ECO:0000256" key="13">
    <source>
        <dbReference type="ARBA" id="ARBA00034000"/>
    </source>
</evidence>
<evidence type="ECO:0000256" key="5">
    <source>
        <dbReference type="ARBA" id="ARBA00012448"/>
    </source>
</evidence>
<evidence type="ECO:0000256" key="9">
    <source>
        <dbReference type="ARBA" id="ARBA00022984"/>
    </source>
</evidence>
<comment type="caution">
    <text evidence="16">The sequence shown here is derived from an EMBL/GenBank/DDBJ whole genome shotgun (WGS) entry which is preliminary data.</text>
</comment>
<evidence type="ECO:0000256" key="8">
    <source>
        <dbReference type="ARBA" id="ARBA00022960"/>
    </source>
</evidence>
<evidence type="ECO:0000313" key="16">
    <source>
        <dbReference type="EMBL" id="KWZ79647.1"/>
    </source>
</evidence>
<dbReference type="EMBL" id="LRPN01000116">
    <property type="protein sequence ID" value="KWZ79647.1"/>
    <property type="molecule type" value="Genomic_DNA"/>
</dbReference>
<name>A0A133KJA2_HEYCO</name>
<keyword evidence="9" id="KW-0573">Peptidoglycan synthesis</keyword>
<evidence type="ECO:0000256" key="6">
    <source>
        <dbReference type="ARBA" id="ARBA00022475"/>
    </source>
</evidence>
<comment type="catalytic activity">
    <reaction evidence="13">
        <text>Preferential cleavage: (Ac)2-L-Lys-D-Ala-|-D-Ala. Also transpeptidation of peptidyl-alanyl moieties that are N-acyl substituents of D-alanine.</text>
        <dbReference type="EC" id="3.4.16.4"/>
    </reaction>
</comment>
<dbReference type="AlphaFoldDB" id="A0A133KJA2"/>
<organism evidence="16 17">
    <name type="scientific">Heyndrickxia coagulans</name>
    <name type="common">Weizmannia coagulans</name>
    <dbReference type="NCBI Taxonomy" id="1398"/>
    <lineage>
        <taxon>Bacteria</taxon>
        <taxon>Bacillati</taxon>
        <taxon>Bacillota</taxon>
        <taxon>Bacilli</taxon>
        <taxon>Bacillales</taxon>
        <taxon>Bacillaceae</taxon>
        <taxon>Heyndrickxia</taxon>
    </lineage>
</organism>
<evidence type="ECO:0000256" key="3">
    <source>
        <dbReference type="ARBA" id="ARBA00004752"/>
    </source>
</evidence>
<dbReference type="Proteomes" id="UP000070376">
    <property type="component" value="Unassembled WGS sequence"/>
</dbReference>
<keyword evidence="8" id="KW-0133">Cell shape</keyword>
<evidence type="ECO:0000259" key="15">
    <source>
        <dbReference type="Pfam" id="PF03717"/>
    </source>
</evidence>
<dbReference type="InterPro" id="IPR050515">
    <property type="entry name" value="Beta-lactam/transpept"/>
</dbReference>
<protein>
    <recommendedName>
        <fullName evidence="5">serine-type D-Ala-D-Ala carboxypeptidase</fullName>
        <ecNumber evidence="5">3.4.16.4</ecNumber>
    </recommendedName>
</protein>
<dbReference type="InterPro" id="IPR005311">
    <property type="entry name" value="PBP_dimer"/>
</dbReference>
<dbReference type="PATRIC" id="fig|1398.22.peg.2759"/>
<comment type="similarity">
    <text evidence="4">Belongs to the transpeptidase family.</text>
</comment>
<dbReference type="GO" id="GO:0071555">
    <property type="term" value="P:cell wall organization"/>
    <property type="evidence" value="ECO:0007669"/>
    <property type="project" value="UniProtKB-KW"/>
</dbReference>
<sequence length="739" mass="81419">MKCIADGEGRSRKRLKKKKRKRRSHIPFRMNMLFFAVFVLFSVLVVRLGIVQIVYGQDYKKELEQTEDKTIHTSVPRGRILDRNYKVIVGNKALKAITYTRTQADDNGKMLKVARKLGEIIKVPDADVKRLTDRDKKDFWILTHPKAAKQLVSKAEQAKLDNDSDKIYKLQLNRITKQDLDSLSRDDLNVLAIYSKMSAGYVLSPQIIKNTDVTNKEYATVSENLSALPGVDITTDWERNYVFKEANSNDSVLGSILGDVTTEKEGLPADKEQYYTARGYSRNDRVGKSYIEQQYEDVLNGEKEKVEAKQDKKGNVISSKVISKGKPGSDLVLSVDIDLQREVEKIITDEIKAARASNPLVDRAFVTVMNPNTGEVLTMAGKQVVTKNGSAKIKDFALGNMTTAYPSGSAVKGATVLTGYQTGAISPGSVFVDQPLHFASTPVKKSWVTSGFGAINDLKALQVSSNVYMFRTVMAIGGQHNYVPNGSLNIDKMKTIRTLRKYFAQFGLGVKTGIDLPGEVGGYQTEVPPNSGNVLDFGIGQFDTYTALQLCQYVSTIANGGYRVQPHIAKEIREPSPDGKTLGPVEKEIGTTVLNRVDMKESYINRVKQGFYNVVNVPHGTAYGRIDSSLKVAGKTGTAQAVYGGELVEKYDAAGRAHPSIWSDAWNSTFVGYAPYNHPEIAISVVVPWSYMGGASDPHTNLKIANRVFKAYFNLKKKEESHAANTAVPTAENGAGGSN</sequence>
<dbReference type="GO" id="GO:0009002">
    <property type="term" value="F:serine-type D-Ala-D-Ala carboxypeptidase activity"/>
    <property type="evidence" value="ECO:0007669"/>
    <property type="project" value="UniProtKB-EC"/>
</dbReference>
<evidence type="ECO:0000256" key="1">
    <source>
        <dbReference type="ARBA" id="ARBA00004167"/>
    </source>
</evidence>
<dbReference type="InterPro" id="IPR012338">
    <property type="entry name" value="Beta-lactam/transpept-like"/>
</dbReference>
<dbReference type="SUPFAM" id="SSF56601">
    <property type="entry name" value="beta-lactamase/transpeptidase-like"/>
    <property type="match status" value="1"/>
</dbReference>
<feature type="domain" description="Penicillin-binding protein transpeptidase" evidence="14">
    <location>
        <begin position="365"/>
        <end position="710"/>
    </location>
</feature>
<dbReference type="PANTHER" id="PTHR30627">
    <property type="entry name" value="PEPTIDOGLYCAN D,D-TRANSPEPTIDASE"/>
    <property type="match status" value="1"/>
</dbReference>
<evidence type="ECO:0000256" key="10">
    <source>
        <dbReference type="ARBA" id="ARBA00022989"/>
    </source>
</evidence>
<reference evidence="17" key="1">
    <citation type="submission" date="2016-01" db="EMBL/GenBank/DDBJ databases">
        <authorList>
            <person name="Mitreva M."/>
            <person name="Pepin K.H."/>
            <person name="Mihindukulasuriya K.A."/>
            <person name="Fulton R."/>
            <person name="Fronick C."/>
            <person name="O'Laughlin M."/>
            <person name="Miner T."/>
            <person name="Herter B."/>
            <person name="Rosa B.A."/>
            <person name="Cordes M."/>
            <person name="Tomlinson C."/>
            <person name="Wollam A."/>
            <person name="Palsikar V.B."/>
            <person name="Mardis E.R."/>
            <person name="Wilson R.K."/>
        </authorList>
    </citation>
    <scope>NUCLEOTIDE SEQUENCE [LARGE SCALE GENOMIC DNA]</scope>
    <source>
        <strain evidence="17">GED7749B</strain>
    </source>
</reference>
<dbReference type="Gene3D" id="1.10.10.1230">
    <property type="entry name" value="Penicillin-binding protein, N-terminal non-catalytic domain, head sub-domain"/>
    <property type="match status" value="1"/>
</dbReference>
<keyword evidence="6" id="KW-1003">Cell membrane</keyword>
<evidence type="ECO:0000256" key="7">
    <source>
        <dbReference type="ARBA" id="ARBA00022692"/>
    </source>
</evidence>
<evidence type="ECO:0000259" key="14">
    <source>
        <dbReference type="Pfam" id="PF00905"/>
    </source>
</evidence>
<evidence type="ECO:0000256" key="12">
    <source>
        <dbReference type="ARBA" id="ARBA00023316"/>
    </source>
</evidence>